<dbReference type="AlphaFoldDB" id="A0A2P5I0A1"/>
<sequence length="228" mass="25278">MASQNRQRGSYVYGENSSEALFTDHEAAKQRHATLYDAVAGRVSQRFSKDGATIGSRKTSLGQHHLGDPVLAPEEVLFSRKRAPQRYAEKDVYFENESLPDGGRDILPDSDMVKVIHGYASHFYEALGRRCAGEPRGDIGRVNERSMDETALLAIGILLEESARQSLGKDGDLVLTEGLEDGEGNKGGPGNQKESSSRRSQTPVGFEGEETFWKRPYSKRRKVKDETD</sequence>
<dbReference type="OrthoDB" id="2565191at2759"/>
<keyword evidence="3" id="KW-1185">Reference proteome</keyword>
<dbReference type="InParanoid" id="A0A2P5I0A1"/>
<evidence type="ECO:0000256" key="1">
    <source>
        <dbReference type="SAM" id="MobiDB-lite"/>
    </source>
</evidence>
<evidence type="ECO:0000313" key="2">
    <source>
        <dbReference type="EMBL" id="POS75937.1"/>
    </source>
</evidence>
<accession>A0A2P5I0A1</accession>
<evidence type="ECO:0000313" key="3">
    <source>
        <dbReference type="Proteomes" id="UP000094444"/>
    </source>
</evidence>
<feature type="compositionally biased region" description="Polar residues" evidence="1">
    <location>
        <begin position="192"/>
        <end position="203"/>
    </location>
</feature>
<proteinExistence type="predicted"/>
<protein>
    <submittedName>
        <fullName evidence="2">Uncharacterized protein</fullName>
    </submittedName>
</protein>
<dbReference type="Proteomes" id="UP000094444">
    <property type="component" value="Unassembled WGS sequence"/>
</dbReference>
<dbReference type="EMBL" id="MAVT02000425">
    <property type="protein sequence ID" value="POS75937.1"/>
    <property type="molecule type" value="Genomic_DNA"/>
</dbReference>
<reference evidence="2" key="1">
    <citation type="submission" date="2017-09" db="EMBL/GenBank/DDBJ databases">
        <title>Polyketide synthases of a Diaporthe helianthi virulent isolate.</title>
        <authorList>
            <person name="Baroncelli R."/>
        </authorList>
    </citation>
    <scope>NUCLEOTIDE SEQUENCE [LARGE SCALE GENOMIC DNA]</scope>
    <source>
        <strain evidence="2">7/96</strain>
    </source>
</reference>
<dbReference type="PANTHER" id="PTHR28054">
    <property type="entry name" value="RNA POLYMERASE I-SPECIFIC TRANSCRIPTION INITIATION FACTOR RRN10"/>
    <property type="match status" value="1"/>
</dbReference>
<dbReference type="PANTHER" id="PTHR28054:SF1">
    <property type="entry name" value="RNA POLYMERASE I-SPECIFIC TRANSCRIPTION INITIATION FACTOR RRN10"/>
    <property type="match status" value="1"/>
</dbReference>
<dbReference type="GO" id="GO:0006360">
    <property type="term" value="P:transcription by RNA polymerase I"/>
    <property type="evidence" value="ECO:0007669"/>
    <property type="project" value="InterPro"/>
</dbReference>
<dbReference type="InterPro" id="IPR022793">
    <property type="entry name" value="Rrn10"/>
</dbReference>
<name>A0A2P5I0A1_DIAHE</name>
<dbReference type="STRING" id="158607.A0A2P5I0A1"/>
<gene>
    <name evidence="2" type="ORF">DHEL01_v205673</name>
</gene>
<feature type="region of interest" description="Disordered" evidence="1">
    <location>
        <begin position="170"/>
        <end position="212"/>
    </location>
</feature>
<comment type="caution">
    <text evidence="2">The sequence shown here is derived from an EMBL/GenBank/DDBJ whole genome shotgun (WGS) entry which is preliminary data.</text>
</comment>
<organism evidence="2 3">
    <name type="scientific">Diaporthe helianthi</name>
    <dbReference type="NCBI Taxonomy" id="158607"/>
    <lineage>
        <taxon>Eukaryota</taxon>
        <taxon>Fungi</taxon>
        <taxon>Dikarya</taxon>
        <taxon>Ascomycota</taxon>
        <taxon>Pezizomycotina</taxon>
        <taxon>Sordariomycetes</taxon>
        <taxon>Sordariomycetidae</taxon>
        <taxon>Diaporthales</taxon>
        <taxon>Diaporthaceae</taxon>
        <taxon>Diaporthe</taxon>
    </lineage>
</organism>